<evidence type="ECO:0000313" key="2">
    <source>
        <dbReference type="EMBL" id="CAL1284416.1"/>
    </source>
</evidence>
<evidence type="ECO:0000313" key="3">
    <source>
        <dbReference type="Proteomes" id="UP001497382"/>
    </source>
</evidence>
<sequence length="40" mass="4283">MKTFLLFSVSLLLITDICSAAVESYTTEPQAPKAGDCSKC</sequence>
<organism evidence="2 3">
    <name type="scientific">Larinioides sclopetarius</name>
    <dbReference type="NCBI Taxonomy" id="280406"/>
    <lineage>
        <taxon>Eukaryota</taxon>
        <taxon>Metazoa</taxon>
        <taxon>Ecdysozoa</taxon>
        <taxon>Arthropoda</taxon>
        <taxon>Chelicerata</taxon>
        <taxon>Arachnida</taxon>
        <taxon>Araneae</taxon>
        <taxon>Araneomorphae</taxon>
        <taxon>Entelegynae</taxon>
        <taxon>Araneoidea</taxon>
        <taxon>Araneidae</taxon>
        <taxon>Larinioides</taxon>
    </lineage>
</organism>
<gene>
    <name evidence="2" type="ORF">LARSCL_LOCUS13138</name>
</gene>
<feature type="chain" id="PRO_5043864216" evidence="1">
    <location>
        <begin position="21"/>
        <end position="40"/>
    </location>
</feature>
<accession>A0AAV2AK84</accession>
<name>A0AAV2AK84_9ARAC</name>
<keyword evidence="1" id="KW-0732">Signal</keyword>
<feature type="non-terminal residue" evidence="2">
    <location>
        <position position="40"/>
    </location>
</feature>
<dbReference type="AlphaFoldDB" id="A0AAV2AK84"/>
<comment type="caution">
    <text evidence="2">The sequence shown here is derived from an EMBL/GenBank/DDBJ whole genome shotgun (WGS) entry which is preliminary data.</text>
</comment>
<dbReference type="Proteomes" id="UP001497382">
    <property type="component" value="Unassembled WGS sequence"/>
</dbReference>
<keyword evidence="3" id="KW-1185">Reference proteome</keyword>
<evidence type="ECO:0000256" key="1">
    <source>
        <dbReference type="SAM" id="SignalP"/>
    </source>
</evidence>
<feature type="signal peptide" evidence="1">
    <location>
        <begin position="1"/>
        <end position="20"/>
    </location>
</feature>
<reference evidence="2 3" key="1">
    <citation type="submission" date="2024-04" db="EMBL/GenBank/DDBJ databases">
        <authorList>
            <person name="Rising A."/>
            <person name="Reimegard J."/>
            <person name="Sonavane S."/>
            <person name="Akerstrom W."/>
            <person name="Nylinder S."/>
            <person name="Hedman E."/>
            <person name="Kallberg Y."/>
        </authorList>
    </citation>
    <scope>NUCLEOTIDE SEQUENCE [LARGE SCALE GENOMIC DNA]</scope>
</reference>
<dbReference type="EMBL" id="CAXIEN010000179">
    <property type="protein sequence ID" value="CAL1284416.1"/>
    <property type="molecule type" value="Genomic_DNA"/>
</dbReference>
<proteinExistence type="predicted"/>
<protein>
    <submittedName>
        <fullName evidence="2">Uncharacterized protein</fullName>
    </submittedName>
</protein>